<accession>A0AAX3I7J4</accession>
<dbReference type="Proteomes" id="UP000306562">
    <property type="component" value="Chromosome"/>
</dbReference>
<feature type="compositionally biased region" description="Polar residues" evidence="1">
    <location>
        <begin position="1"/>
        <end position="17"/>
    </location>
</feature>
<sequence>MAISPTASAPPITSAQIPENNAPAENSPPVPEGYRRWHFPGFTFDEKVRQYKKKLTPEGATPEYFNEPLPRNNALDSAAQDNYKPIKSPNQHTAVHIKGQIKHKWGIDLDPEKTYLVTIAYDNSQKPYKGSIVQKISLADAARSNVQGNPMSMKVPKLPEGAAPPSIEIEPISRHNEPPGADGTFPLPPEKGYRTHYQGIYTEPSSESANKYSADNHVPIPAADFQQMVWDHSYKKPYDNYLDFYWSHNNTRDAYTTLSKISFLKAAHKQHHEQSLDEESRKIAMRLGGIPKNETYMDASAQTLNKPYVPDPDLETKVLTFNGFKSIDIFYTRDTKTNKTLLYIPGNSSPLHAFDSPAAMNEWLGEQLKDKEKAEAFKKHFSQSIQGSSLFKAGFEKSLELFHQRLQQPGHVAFHKQRGDWKEGEIFGGDKIEGDPFKELQRNTESAMKESTSQQFVLNSDRTKNQILKAGKYLDIMLLFATPLGIALPPVGILLTGLNIASGVLKLGVGIDDKVHNRPDADNRITYGVFNAIKPVVTAGLGNAIKPVVAPAIPLLKQMVLNS</sequence>
<dbReference type="AlphaFoldDB" id="A0AAX3I7J4"/>
<dbReference type="RefSeq" id="WP_057025269.1">
    <property type="nucleotide sequence ID" value="NZ_CBCSGQ010000044.1"/>
</dbReference>
<evidence type="ECO:0000313" key="4">
    <source>
        <dbReference type="Proteomes" id="UP000306562"/>
    </source>
</evidence>
<evidence type="ECO:0000313" key="3">
    <source>
        <dbReference type="EMBL" id="VTQ98528.1"/>
    </source>
</evidence>
<gene>
    <name evidence="3" type="primary">toxA_2</name>
    <name evidence="3" type="ORF">NCTC10696_02409</name>
</gene>
<protein>
    <submittedName>
        <fullName evidence="3">Type III effector protein, HopAC1 family</fullName>
    </submittedName>
</protein>
<name>A0AAX3I7J4_9PSED</name>
<reference evidence="3 4" key="1">
    <citation type="submission" date="2019-05" db="EMBL/GenBank/DDBJ databases">
        <authorList>
            <consortium name="Pathogen Informatics"/>
        </authorList>
    </citation>
    <scope>NUCLEOTIDE SEQUENCE [LARGE SCALE GENOMIC DNA]</scope>
    <source>
        <strain evidence="3 4">NCTC10696</strain>
    </source>
</reference>
<feature type="region of interest" description="Disordered" evidence="1">
    <location>
        <begin position="1"/>
        <end position="36"/>
    </location>
</feature>
<evidence type="ECO:0000256" key="1">
    <source>
        <dbReference type="SAM" id="MobiDB-lite"/>
    </source>
</evidence>
<dbReference type="InterPro" id="IPR046673">
    <property type="entry name" value="ToxA_N"/>
</dbReference>
<proteinExistence type="predicted"/>
<organism evidence="3 4">
    <name type="scientific">Pseudomonas synxantha</name>
    <dbReference type="NCBI Taxonomy" id="47883"/>
    <lineage>
        <taxon>Bacteria</taxon>
        <taxon>Pseudomonadati</taxon>
        <taxon>Pseudomonadota</taxon>
        <taxon>Gammaproteobacteria</taxon>
        <taxon>Pseudomonadales</taxon>
        <taxon>Pseudomonadaceae</taxon>
        <taxon>Pseudomonas</taxon>
    </lineage>
</organism>
<dbReference type="GeneID" id="61831074"/>
<feature type="domain" description="Dermonecrotic toxin N-terminal" evidence="2">
    <location>
        <begin position="193"/>
        <end position="383"/>
    </location>
</feature>
<dbReference type="EMBL" id="LR590482">
    <property type="protein sequence ID" value="VTQ98528.1"/>
    <property type="molecule type" value="Genomic_DNA"/>
</dbReference>
<dbReference type="Pfam" id="PF20178">
    <property type="entry name" value="ToxA_N"/>
    <property type="match status" value="1"/>
</dbReference>
<evidence type="ECO:0000259" key="2">
    <source>
        <dbReference type="Pfam" id="PF20178"/>
    </source>
</evidence>